<keyword evidence="4" id="KW-0067">ATP-binding</keyword>
<dbReference type="InterPro" id="IPR001245">
    <property type="entry name" value="Ser-Thr/Tyr_kinase_cat_dom"/>
</dbReference>
<dbReference type="PROSITE" id="PS50011">
    <property type="entry name" value="PROTEIN_KINASE_DOM"/>
    <property type="match status" value="1"/>
</dbReference>
<dbReference type="OrthoDB" id="663146at2759"/>
<name>A0A2U1P352_ARTAN</name>
<dbReference type="Gene3D" id="3.50.50.60">
    <property type="entry name" value="FAD/NAD(P)-binding domain"/>
    <property type="match status" value="1"/>
</dbReference>
<evidence type="ECO:0000256" key="3">
    <source>
        <dbReference type="ARBA" id="ARBA00022777"/>
    </source>
</evidence>
<dbReference type="SUPFAM" id="SSF51905">
    <property type="entry name" value="FAD/NAD(P)-binding domain"/>
    <property type="match status" value="1"/>
</dbReference>
<dbReference type="PANTHER" id="PTHR47973">
    <property type="entry name" value="CYSTEINE-RICH RECEPTOR-LIKE PROTEIN KINASE 3"/>
    <property type="match status" value="1"/>
</dbReference>
<feature type="domain" description="Protein kinase" evidence="5">
    <location>
        <begin position="1"/>
        <end position="125"/>
    </location>
</feature>
<dbReference type="Pfam" id="PF00070">
    <property type="entry name" value="Pyr_redox"/>
    <property type="match status" value="1"/>
</dbReference>
<evidence type="ECO:0000313" key="6">
    <source>
        <dbReference type="EMBL" id="PWA80162.1"/>
    </source>
</evidence>
<comment type="caution">
    <text evidence="6">The sequence shown here is derived from an EMBL/GenBank/DDBJ whole genome shotgun (WGS) entry which is preliminary data.</text>
</comment>
<dbReference type="Pfam" id="PF07714">
    <property type="entry name" value="PK_Tyr_Ser-Thr"/>
    <property type="match status" value="1"/>
</dbReference>
<keyword evidence="2" id="KW-0547">Nucleotide-binding</keyword>
<dbReference type="AlphaFoldDB" id="A0A2U1P352"/>
<dbReference type="STRING" id="35608.A0A2U1P352"/>
<dbReference type="SUPFAM" id="SSF56112">
    <property type="entry name" value="Protein kinase-like (PK-like)"/>
    <property type="match status" value="1"/>
</dbReference>
<dbReference type="Proteomes" id="UP000245207">
    <property type="component" value="Unassembled WGS sequence"/>
</dbReference>
<dbReference type="Gene3D" id="1.10.510.10">
    <property type="entry name" value="Transferase(Phosphotransferase) domain 1"/>
    <property type="match status" value="1"/>
</dbReference>
<evidence type="ECO:0000259" key="5">
    <source>
        <dbReference type="PROSITE" id="PS50011"/>
    </source>
</evidence>
<protein>
    <submittedName>
        <fullName evidence="6">FAD-dependent pyridine nucleotide-disulfide oxidoreductase</fullName>
    </submittedName>
</protein>
<organism evidence="6 7">
    <name type="scientific">Artemisia annua</name>
    <name type="common">Sweet wormwood</name>
    <dbReference type="NCBI Taxonomy" id="35608"/>
    <lineage>
        <taxon>Eukaryota</taxon>
        <taxon>Viridiplantae</taxon>
        <taxon>Streptophyta</taxon>
        <taxon>Embryophyta</taxon>
        <taxon>Tracheophyta</taxon>
        <taxon>Spermatophyta</taxon>
        <taxon>Magnoliopsida</taxon>
        <taxon>eudicotyledons</taxon>
        <taxon>Gunneridae</taxon>
        <taxon>Pentapetalae</taxon>
        <taxon>asterids</taxon>
        <taxon>campanulids</taxon>
        <taxon>Asterales</taxon>
        <taxon>Asteraceae</taxon>
        <taxon>Asteroideae</taxon>
        <taxon>Anthemideae</taxon>
        <taxon>Artemisiinae</taxon>
        <taxon>Artemisia</taxon>
    </lineage>
</organism>
<keyword evidence="3" id="KW-0418">Kinase</keyword>
<dbReference type="InterPro" id="IPR036188">
    <property type="entry name" value="FAD/NAD-bd_sf"/>
</dbReference>
<dbReference type="InterPro" id="IPR052059">
    <property type="entry name" value="CR_Ser/Thr_kinase"/>
</dbReference>
<evidence type="ECO:0000256" key="4">
    <source>
        <dbReference type="ARBA" id="ARBA00022840"/>
    </source>
</evidence>
<dbReference type="InterPro" id="IPR000719">
    <property type="entry name" value="Prot_kinase_dom"/>
</dbReference>
<dbReference type="GO" id="GO:0004672">
    <property type="term" value="F:protein kinase activity"/>
    <property type="evidence" value="ECO:0007669"/>
    <property type="project" value="InterPro"/>
</dbReference>
<evidence type="ECO:0000256" key="2">
    <source>
        <dbReference type="ARBA" id="ARBA00022741"/>
    </source>
</evidence>
<dbReference type="GO" id="GO:0005524">
    <property type="term" value="F:ATP binding"/>
    <property type="evidence" value="ECO:0007669"/>
    <property type="project" value="UniProtKB-KW"/>
</dbReference>
<dbReference type="InterPro" id="IPR039648">
    <property type="entry name" value="DHPH_N"/>
</dbReference>
<keyword evidence="7" id="KW-1185">Reference proteome</keyword>
<reference evidence="6 7" key="1">
    <citation type="journal article" date="2018" name="Mol. Plant">
        <title>The genome of Artemisia annua provides insight into the evolution of Asteraceae family and artemisinin biosynthesis.</title>
        <authorList>
            <person name="Shen Q."/>
            <person name="Zhang L."/>
            <person name="Liao Z."/>
            <person name="Wang S."/>
            <person name="Yan T."/>
            <person name="Shi P."/>
            <person name="Liu M."/>
            <person name="Fu X."/>
            <person name="Pan Q."/>
            <person name="Wang Y."/>
            <person name="Lv Z."/>
            <person name="Lu X."/>
            <person name="Zhang F."/>
            <person name="Jiang W."/>
            <person name="Ma Y."/>
            <person name="Chen M."/>
            <person name="Hao X."/>
            <person name="Li L."/>
            <person name="Tang Y."/>
            <person name="Lv G."/>
            <person name="Zhou Y."/>
            <person name="Sun X."/>
            <person name="Brodelius P.E."/>
            <person name="Rose J.K.C."/>
            <person name="Tang K."/>
        </authorList>
    </citation>
    <scope>NUCLEOTIDE SEQUENCE [LARGE SCALE GENOMIC DNA]</scope>
    <source>
        <strain evidence="7">cv. Huhao1</strain>
        <tissue evidence="6">Leaf</tissue>
    </source>
</reference>
<proteinExistence type="predicted"/>
<keyword evidence="1" id="KW-0808">Transferase</keyword>
<dbReference type="InterPro" id="IPR011009">
    <property type="entry name" value="Kinase-like_dom_sf"/>
</dbReference>
<sequence length="387" mass="43409">MAPEYLAHGQLTEKADVYSFGVLLLEVVTGMGNNRSKTIDDTDSLLSTAWKYFKKGTVEELFDPNLMMHTYPNIIFQKDAIRVVHFNVFFVDSFSDSRPNKRARIHQLRLEEGARKAAEELEKYIPGTEYVIDSDAALDLPLKATKIATVCGGYIALEFAGIFNGLQSEVHVFIRQKQVLRGFDDEHMSLKGTEFHTTESPQVVIKSADGSFSLKTNKGTTEGFSHVMFATGISLVVIWSPIQQAFPLEKTRNHNRPPSSIYHTDGRLLLMGLAADSGLVLMRQQYCSLLLTSISSMLNEKGPTTFFNFDGYDSHTQYLSPASRSILLLGPAEFYHQNLAKALLHEFETKLLMLDIVGFYAKVNITGIEKAQQRIPTNHICIILKDT</sequence>
<dbReference type="EMBL" id="PKPP01001756">
    <property type="protein sequence ID" value="PWA80162.1"/>
    <property type="molecule type" value="Genomic_DNA"/>
</dbReference>
<accession>A0A2U1P352</accession>
<gene>
    <name evidence="6" type="ORF">CTI12_AA187970</name>
</gene>
<evidence type="ECO:0000313" key="7">
    <source>
        <dbReference type="Proteomes" id="UP000245207"/>
    </source>
</evidence>
<evidence type="ECO:0000256" key="1">
    <source>
        <dbReference type="ARBA" id="ARBA00022679"/>
    </source>
</evidence>